<proteinExistence type="predicted"/>
<keyword evidence="2" id="KW-1185">Reference proteome</keyword>
<evidence type="ECO:0000313" key="2">
    <source>
        <dbReference type="Proteomes" id="UP001239111"/>
    </source>
</evidence>
<accession>A0ACC2PFR7</accession>
<sequence>MIIMLSCKTHSSSLSSNCGNAIHLGNQWRSSSNGGAAVGRQYVNDLAEQMRRKQRLAQEERRREMDNCRRHMDTWSRLWGRPGHGAPADKTLRRNKLNETLYRGGGIDRLERPLLVS</sequence>
<comment type="caution">
    <text evidence="1">The sequence shown here is derived from an EMBL/GenBank/DDBJ whole genome shotgun (WGS) entry which is preliminary data.</text>
</comment>
<reference evidence="1" key="1">
    <citation type="submission" date="2023-04" db="EMBL/GenBank/DDBJ databases">
        <title>A chromosome-level genome assembly of the parasitoid wasp Eretmocerus hayati.</title>
        <authorList>
            <person name="Zhong Y."/>
            <person name="Liu S."/>
            <person name="Liu Y."/>
        </authorList>
    </citation>
    <scope>NUCLEOTIDE SEQUENCE</scope>
    <source>
        <strain evidence="1">ZJU_SS_LIU_2023</strain>
    </source>
</reference>
<evidence type="ECO:0000313" key="1">
    <source>
        <dbReference type="EMBL" id="KAJ8681871.1"/>
    </source>
</evidence>
<protein>
    <submittedName>
        <fullName evidence="1">Uncharacterized protein</fullName>
    </submittedName>
</protein>
<name>A0ACC2PFR7_9HYME</name>
<organism evidence="1 2">
    <name type="scientific">Eretmocerus hayati</name>
    <dbReference type="NCBI Taxonomy" id="131215"/>
    <lineage>
        <taxon>Eukaryota</taxon>
        <taxon>Metazoa</taxon>
        <taxon>Ecdysozoa</taxon>
        <taxon>Arthropoda</taxon>
        <taxon>Hexapoda</taxon>
        <taxon>Insecta</taxon>
        <taxon>Pterygota</taxon>
        <taxon>Neoptera</taxon>
        <taxon>Endopterygota</taxon>
        <taxon>Hymenoptera</taxon>
        <taxon>Apocrita</taxon>
        <taxon>Proctotrupomorpha</taxon>
        <taxon>Chalcidoidea</taxon>
        <taxon>Aphelinidae</taxon>
        <taxon>Aphelininae</taxon>
        <taxon>Eretmocerus</taxon>
    </lineage>
</organism>
<gene>
    <name evidence="1" type="ORF">QAD02_017663</name>
</gene>
<dbReference type="Proteomes" id="UP001239111">
    <property type="component" value="Chromosome 1"/>
</dbReference>
<dbReference type="EMBL" id="CM056741">
    <property type="protein sequence ID" value="KAJ8681871.1"/>
    <property type="molecule type" value="Genomic_DNA"/>
</dbReference>